<gene>
    <name evidence="7" type="ORF">CI238_07385</name>
</gene>
<comment type="subcellular location">
    <subcellularLocation>
        <location evidence="1">Membrane</location>
        <topology evidence="1">Multi-pass membrane protein</topology>
    </subcellularLocation>
</comment>
<keyword evidence="4 6" id="KW-0472">Membrane</keyword>
<feature type="transmembrane region" description="Helical" evidence="6">
    <location>
        <begin position="471"/>
        <end position="493"/>
    </location>
</feature>
<dbReference type="GO" id="GO:0022857">
    <property type="term" value="F:transmembrane transporter activity"/>
    <property type="evidence" value="ECO:0007669"/>
    <property type="project" value="InterPro"/>
</dbReference>
<feature type="non-terminal residue" evidence="7">
    <location>
        <position position="1"/>
    </location>
</feature>
<feature type="transmembrane region" description="Helical" evidence="6">
    <location>
        <begin position="304"/>
        <end position="329"/>
    </location>
</feature>
<feature type="transmembrane region" description="Helical" evidence="6">
    <location>
        <begin position="446"/>
        <end position="465"/>
    </location>
</feature>
<evidence type="ECO:0000256" key="4">
    <source>
        <dbReference type="ARBA" id="ARBA00023136"/>
    </source>
</evidence>
<feature type="transmembrane region" description="Helical" evidence="6">
    <location>
        <begin position="97"/>
        <end position="116"/>
    </location>
</feature>
<dbReference type="Proteomes" id="UP000076584">
    <property type="component" value="Unassembled WGS sequence"/>
</dbReference>
<sequence>LTSSSLVAVIHTAQHGPITTERLVHEQRAPSNTMGLFSKKAPEEHVTADPATPAYDDKTGDHPGDRSSDDEPIGKDVQAGVAKVEAMTAVWTKRDLIIAYTLIWLFYVVTSIQEVSMRVLSPFVTSAFAFHSLTATTGVMSTLIAGLIKLPLAKILDTWGRPQGLGLMLLCWVLGFIMMAACNNVETYAAAQVFYSVGSQGISYCITIFIADTSTLKSRALMLSFATTPYIFITWAAGPITESILSENGMGWRWGLGMWAIIAPVVVGPLVLLFLWNQHKAKKMGIIDGRGSIKNISPAKVLKFLIDVDALGILILATGMALFLLPFNIYSYQTEGWRSPLIIAFIVVGFCLIIGFVLYEKFLAPVTFIPFSLLMDRTVFFGGLMFVFVFFNSAVWGSFFNSMLMVVWNTTVSQATYISNIYRTGSCFFSIIISALIYKTGRFKPFALYFLIPLMMLGVGLMIHFRQPDQSIGYIIMTQIFVAFAGGPIVICGEMAMLSPSDHQHVAVIMAVLDLFGSIGSTVGYTVATAIWTGTFRKNIIKYTPPGTPVDTIYNDLISQLSYKVGSPERIGIQRAYGDSQRIMLITSVCLLVGALGSVAMWRNINVKKIKQVRGNVV</sequence>
<dbReference type="PANTHER" id="PTHR23501">
    <property type="entry name" value="MAJOR FACILITATOR SUPERFAMILY"/>
    <property type="match status" value="1"/>
</dbReference>
<dbReference type="Pfam" id="PF07690">
    <property type="entry name" value="MFS_1"/>
    <property type="match status" value="1"/>
</dbReference>
<reference evidence="7 8" key="1">
    <citation type="submission" date="2015-06" db="EMBL/GenBank/DDBJ databases">
        <title>Survival trade-offs in plant roots during colonization by closely related pathogenic and mutualistic fungi.</title>
        <authorList>
            <person name="Hacquard S."/>
            <person name="Kracher B."/>
            <person name="Hiruma K."/>
            <person name="Weinman A."/>
            <person name="Muench P."/>
            <person name="Garrido Oter R."/>
            <person name="Ver Loren van Themaat E."/>
            <person name="Dallerey J.-F."/>
            <person name="Damm U."/>
            <person name="Henrissat B."/>
            <person name="Lespinet O."/>
            <person name="Thon M."/>
            <person name="Kemen E."/>
            <person name="McHardy A.C."/>
            <person name="Schulze-Lefert P."/>
            <person name="O'Connell R.J."/>
        </authorList>
    </citation>
    <scope>NUCLEOTIDE SEQUENCE [LARGE SCALE GENOMIC DNA]</scope>
    <source>
        <strain evidence="7 8">MAFF 238704</strain>
    </source>
</reference>
<feature type="transmembrane region" description="Helical" evidence="6">
    <location>
        <begin position="128"/>
        <end position="152"/>
    </location>
</feature>
<feature type="transmembrane region" description="Helical" evidence="6">
    <location>
        <begin position="583"/>
        <end position="602"/>
    </location>
</feature>
<feature type="compositionally biased region" description="Basic and acidic residues" evidence="5">
    <location>
        <begin position="55"/>
        <end position="74"/>
    </location>
</feature>
<evidence type="ECO:0000313" key="7">
    <source>
        <dbReference type="EMBL" id="KZL63264.1"/>
    </source>
</evidence>
<feature type="transmembrane region" description="Helical" evidence="6">
    <location>
        <begin position="258"/>
        <end position="276"/>
    </location>
</feature>
<feature type="transmembrane region" description="Helical" evidence="6">
    <location>
        <begin position="164"/>
        <end position="181"/>
    </location>
</feature>
<keyword evidence="3 6" id="KW-1133">Transmembrane helix</keyword>
<dbReference type="InterPro" id="IPR011701">
    <property type="entry name" value="MFS"/>
</dbReference>
<keyword evidence="8" id="KW-1185">Reference proteome</keyword>
<evidence type="ECO:0000256" key="3">
    <source>
        <dbReference type="ARBA" id="ARBA00022989"/>
    </source>
</evidence>
<dbReference type="InterPro" id="IPR036259">
    <property type="entry name" value="MFS_trans_sf"/>
</dbReference>
<feature type="transmembrane region" description="Helical" evidence="6">
    <location>
        <begin position="379"/>
        <end position="400"/>
    </location>
</feature>
<evidence type="ECO:0000256" key="6">
    <source>
        <dbReference type="SAM" id="Phobius"/>
    </source>
</evidence>
<dbReference type="SUPFAM" id="SSF103473">
    <property type="entry name" value="MFS general substrate transporter"/>
    <property type="match status" value="2"/>
</dbReference>
<feature type="region of interest" description="Disordered" evidence="5">
    <location>
        <begin position="48"/>
        <end position="74"/>
    </location>
</feature>
<comment type="caution">
    <text evidence="7">The sequence shown here is derived from an EMBL/GenBank/DDBJ whole genome shotgun (WGS) entry which is preliminary data.</text>
</comment>
<evidence type="ECO:0000256" key="1">
    <source>
        <dbReference type="ARBA" id="ARBA00004141"/>
    </source>
</evidence>
<proteinExistence type="predicted"/>
<dbReference type="GO" id="GO:0005886">
    <property type="term" value="C:plasma membrane"/>
    <property type="evidence" value="ECO:0007669"/>
    <property type="project" value="TreeGrafter"/>
</dbReference>
<evidence type="ECO:0000256" key="5">
    <source>
        <dbReference type="SAM" id="MobiDB-lite"/>
    </source>
</evidence>
<protein>
    <submittedName>
        <fullName evidence="7">Major facilitator superfamily transporter</fullName>
    </submittedName>
</protein>
<evidence type="ECO:0000256" key="2">
    <source>
        <dbReference type="ARBA" id="ARBA00022692"/>
    </source>
</evidence>
<feature type="transmembrane region" description="Helical" evidence="6">
    <location>
        <begin position="420"/>
        <end position="439"/>
    </location>
</feature>
<feature type="transmembrane region" description="Helical" evidence="6">
    <location>
        <begin position="193"/>
        <end position="211"/>
    </location>
</feature>
<name>A0A166L9M1_COLIC</name>
<accession>A0A166L9M1</accession>
<dbReference type="AlphaFoldDB" id="A0A166L9M1"/>
<organism evidence="7 8">
    <name type="scientific">Colletotrichum incanum</name>
    <name type="common">Soybean anthracnose fungus</name>
    <dbReference type="NCBI Taxonomy" id="1573173"/>
    <lineage>
        <taxon>Eukaryota</taxon>
        <taxon>Fungi</taxon>
        <taxon>Dikarya</taxon>
        <taxon>Ascomycota</taxon>
        <taxon>Pezizomycotina</taxon>
        <taxon>Sordariomycetes</taxon>
        <taxon>Hypocreomycetidae</taxon>
        <taxon>Glomerellales</taxon>
        <taxon>Glomerellaceae</taxon>
        <taxon>Colletotrichum</taxon>
        <taxon>Colletotrichum spaethianum species complex</taxon>
    </lineage>
</organism>
<evidence type="ECO:0000313" key="8">
    <source>
        <dbReference type="Proteomes" id="UP000076584"/>
    </source>
</evidence>
<feature type="transmembrane region" description="Helical" evidence="6">
    <location>
        <begin position="505"/>
        <end position="528"/>
    </location>
</feature>
<dbReference type="PANTHER" id="PTHR23501:SF3">
    <property type="entry name" value="MAJOR FACILITATOR SUPERFAMILY (MFS) PROFILE DOMAIN-CONTAINING PROTEIN"/>
    <property type="match status" value="1"/>
</dbReference>
<dbReference type="Gene3D" id="1.20.1250.20">
    <property type="entry name" value="MFS general substrate transporter like domains"/>
    <property type="match status" value="2"/>
</dbReference>
<feature type="transmembrane region" description="Helical" evidence="6">
    <location>
        <begin position="220"/>
        <end position="238"/>
    </location>
</feature>
<keyword evidence="2 6" id="KW-0812">Transmembrane</keyword>
<dbReference type="EMBL" id="LFIW01002839">
    <property type="protein sequence ID" value="KZL63264.1"/>
    <property type="molecule type" value="Genomic_DNA"/>
</dbReference>
<feature type="transmembrane region" description="Helical" evidence="6">
    <location>
        <begin position="341"/>
        <end position="359"/>
    </location>
</feature>